<dbReference type="Proteomes" id="UP000622547">
    <property type="component" value="Unassembled WGS sequence"/>
</dbReference>
<dbReference type="InterPro" id="IPR039425">
    <property type="entry name" value="RNA_pol_sigma-70-like"/>
</dbReference>
<keyword evidence="3" id="KW-0731">Sigma factor</keyword>
<dbReference type="GO" id="GO:0003677">
    <property type="term" value="F:DNA binding"/>
    <property type="evidence" value="ECO:0007669"/>
    <property type="project" value="InterPro"/>
</dbReference>
<evidence type="ECO:0000256" key="2">
    <source>
        <dbReference type="ARBA" id="ARBA00023015"/>
    </source>
</evidence>
<dbReference type="GO" id="GO:0016987">
    <property type="term" value="F:sigma factor activity"/>
    <property type="evidence" value="ECO:0007669"/>
    <property type="project" value="UniProtKB-KW"/>
</dbReference>
<comment type="similarity">
    <text evidence="1">Belongs to the sigma-70 factor family. ECF subfamily.</text>
</comment>
<protein>
    <recommendedName>
        <fullName evidence="5">RNA polymerase sigma factor 70 region 4 type 2 domain-containing protein</fullName>
    </recommendedName>
</protein>
<dbReference type="Pfam" id="PF08281">
    <property type="entry name" value="Sigma70_r4_2"/>
    <property type="match status" value="1"/>
</dbReference>
<dbReference type="InterPro" id="IPR013249">
    <property type="entry name" value="RNA_pol_sigma70_r4_t2"/>
</dbReference>
<evidence type="ECO:0000313" key="7">
    <source>
        <dbReference type="Proteomes" id="UP000622547"/>
    </source>
</evidence>
<dbReference type="GO" id="GO:0006352">
    <property type="term" value="P:DNA-templated transcription initiation"/>
    <property type="evidence" value="ECO:0007669"/>
    <property type="project" value="InterPro"/>
</dbReference>
<sequence>MEVVARLVELERLGGEGFTDELADRVAAQVSAEAMKRRLAKAVAGLSADQRDVLLLVVLADLTYEEVAQALDVPYGTVCSRFSRSRTKLREALGGVDPMLGQEGPTDG</sequence>
<dbReference type="Gene3D" id="1.10.10.10">
    <property type="entry name" value="Winged helix-like DNA-binding domain superfamily/Winged helix DNA-binding domain"/>
    <property type="match status" value="1"/>
</dbReference>
<dbReference type="PANTHER" id="PTHR43133">
    <property type="entry name" value="RNA POLYMERASE ECF-TYPE SIGMA FACTO"/>
    <property type="match status" value="1"/>
</dbReference>
<dbReference type="PANTHER" id="PTHR43133:SF46">
    <property type="entry name" value="RNA POLYMERASE SIGMA-70 FACTOR ECF SUBFAMILY"/>
    <property type="match status" value="1"/>
</dbReference>
<keyword evidence="7" id="KW-1185">Reference proteome</keyword>
<feature type="domain" description="RNA polymerase sigma factor 70 region 4 type 2" evidence="5">
    <location>
        <begin position="37"/>
        <end position="89"/>
    </location>
</feature>
<evidence type="ECO:0000256" key="4">
    <source>
        <dbReference type="ARBA" id="ARBA00023163"/>
    </source>
</evidence>
<name>A0A8J3UD13_9ACTN</name>
<dbReference type="InterPro" id="IPR014284">
    <property type="entry name" value="RNA_pol_sigma-70_dom"/>
</dbReference>
<dbReference type="EMBL" id="BOOP01000053">
    <property type="protein sequence ID" value="GII43224.1"/>
    <property type="molecule type" value="Genomic_DNA"/>
</dbReference>
<organism evidence="6 7">
    <name type="scientific">Planotetraspora phitsanulokensis</name>
    <dbReference type="NCBI Taxonomy" id="575192"/>
    <lineage>
        <taxon>Bacteria</taxon>
        <taxon>Bacillati</taxon>
        <taxon>Actinomycetota</taxon>
        <taxon>Actinomycetes</taxon>
        <taxon>Streptosporangiales</taxon>
        <taxon>Streptosporangiaceae</taxon>
        <taxon>Planotetraspora</taxon>
    </lineage>
</organism>
<dbReference type="InterPro" id="IPR013324">
    <property type="entry name" value="RNA_pol_sigma_r3/r4-like"/>
</dbReference>
<keyword evidence="2" id="KW-0805">Transcription regulation</keyword>
<dbReference type="SUPFAM" id="SSF88659">
    <property type="entry name" value="Sigma3 and sigma4 domains of RNA polymerase sigma factors"/>
    <property type="match status" value="1"/>
</dbReference>
<dbReference type="NCBIfam" id="TIGR02937">
    <property type="entry name" value="sigma70-ECF"/>
    <property type="match status" value="1"/>
</dbReference>
<evidence type="ECO:0000256" key="3">
    <source>
        <dbReference type="ARBA" id="ARBA00023082"/>
    </source>
</evidence>
<comment type="caution">
    <text evidence="6">The sequence shown here is derived from an EMBL/GenBank/DDBJ whole genome shotgun (WGS) entry which is preliminary data.</text>
</comment>
<keyword evidence="4" id="KW-0804">Transcription</keyword>
<gene>
    <name evidence="6" type="ORF">Pph01_82270</name>
</gene>
<evidence type="ECO:0000313" key="6">
    <source>
        <dbReference type="EMBL" id="GII43224.1"/>
    </source>
</evidence>
<evidence type="ECO:0000256" key="1">
    <source>
        <dbReference type="ARBA" id="ARBA00010641"/>
    </source>
</evidence>
<reference evidence="6 7" key="1">
    <citation type="submission" date="2021-01" db="EMBL/GenBank/DDBJ databases">
        <title>Whole genome shotgun sequence of Planotetraspora phitsanulokensis NBRC 104273.</title>
        <authorList>
            <person name="Komaki H."/>
            <person name="Tamura T."/>
        </authorList>
    </citation>
    <scope>NUCLEOTIDE SEQUENCE [LARGE SCALE GENOMIC DNA]</scope>
    <source>
        <strain evidence="6 7">NBRC 104273</strain>
    </source>
</reference>
<dbReference type="InterPro" id="IPR036388">
    <property type="entry name" value="WH-like_DNA-bd_sf"/>
</dbReference>
<accession>A0A8J3UD13</accession>
<dbReference type="AlphaFoldDB" id="A0A8J3UD13"/>
<proteinExistence type="inferred from homology"/>
<evidence type="ECO:0000259" key="5">
    <source>
        <dbReference type="Pfam" id="PF08281"/>
    </source>
</evidence>